<dbReference type="Proteomes" id="UP000239589">
    <property type="component" value="Unassembled WGS sequence"/>
</dbReference>
<sequence length="175" mass="19946">MITCSYFHFPVLAKNITPKSINLGISNSCSEQSLETLIPRLMLDLPSYTNRVIQRYRRLSRNYETFSYILAAGKPEFVSLPLNPGIDNGDNNKVEGVKQVFFTTLERKYTNKKAVELQEFHRLFLTKTNIGWNVVMMFSQTGEYPVKPPIAPPRDSSDGAIAQGVKLWLRDCHSN</sequence>
<keyword evidence="2" id="KW-1185">Reference proteome</keyword>
<protein>
    <submittedName>
        <fullName evidence="1">Uncharacterized protein</fullName>
    </submittedName>
</protein>
<dbReference type="AlphaFoldDB" id="A0A2S6CXZ5"/>
<organism evidence="1 2">
    <name type="scientific">Cuspidothrix issatschenkoi CHARLIE-1</name>
    <dbReference type="NCBI Taxonomy" id="2052836"/>
    <lineage>
        <taxon>Bacteria</taxon>
        <taxon>Bacillati</taxon>
        <taxon>Cyanobacteriota</taxon>
        <taxon>Cyanophyceae</taxon>
        <taxon>Nostocales</taxon>
        <taxon>Aphanizomenonaceae</taxon>
        <taxon>Cuspidothrix</taxon>
    </lineage>
</organism>
<accession>A0A2S6CXZ5</accession>
<name>A0A2S6CXZ5_9CYAN</name>
<dbReference type="EMBL" id="PGEM01000025">
    <property type="protein sequence ID" value="PPJ64626.1"/>
    <property type="molecule type" value="Genomic_DNA"/>
</dbReference>
<comment type="caution">
    <text evidence="1">The sequence shown here is derived from an EMBL/GenBank/DDBJ whole genome shotgun (WGS) entry which is preliminary data.</text>
</comment>
<dbReference type="OrthoDB" id="424179at2"/>
<reference evidence="1 2" key="1">
    <citation type="submission" date="2018-02" db="EMBL/GenBank/DDBJ databases">
        <title>Discovery of a pederin family compound in a non-symbiotic bloom-forming cyanobacterium.</title>
        <authorList>
            <person name="Kust A."/>
            <person name="Mares J."/>
            <person name="Jokela J."/>
            <person name="Urajova P."/>
            <person name="Hajek J."/>
            <person name="Saurav K."/>
            <person name="Voracova K."/>
            <person name="Fewer D.P."/>
            <person name="Haapaniemi E."/>
            <person name="Permi P."/>
            <person name="Rehakova K."/>
            <person name="Sivonen K."/>
            <person name="Hrouzek P."/>
        </authorList>
    </citation>
    <scope>NUCLEOTIDE SEQUENCE [LARGE SCALE GENOMIC DNA]</scope>
    <source>
        <strain evidence="1 2">CHARLIE-1</strain>
    </source>
</reference>
<evidence type="ECO:0000313" key="2">
    <source>
        <dbReference type="Proteomes" id="UP000239589"/>
    </source>
</evidence>
<proteinExistence type="predicted"/>
<evidence type="ECO:0000313" key="1">
    <source>
        <dbReference type="EMBL" id="PPJ64626.1"/>
    </source>
</evidence>
<gene>
    <name evidence="1" type="ORF">CUN59_03660</name>
</gene>